<dbReference type="Pfam" id="PF01381">
    <property type="entry name" value="HTH_3"/>
    <property type="match status" value="1"/>
</dbReference>
<dbReference type="SMART" id="SM00530">
    <property type="entry name" value="HTH_XRE"/>
    <property type="match status" value="1"/>
</dbReference>
<evidence type="ECO:0000313" key="3">
    <source>
        <dbReference type="Proteomes" id="UP000198751"/>
    </source>
</evidence>
<dbReference type="SUPFAM" id="SSF47413">
    <property type="entry name" value="lambda repressor-like DNA-binding domains"/>
    <property type="match status" value="1"/>
</dbReference>
<dbReference type="AlphaFoldDB" id="A0A1H1S0M9"/>
<dbReference type="Gene3D" id="1.10.260.40">
    <property type="entry name" value="lambda repressor-like DNA-binding domains"/>
    <property type="match status" value="1"/>
</dbReference>
<name>A0A1H1S0M9_9MICC</name>
<evidence type="ECO:0000259" key="1">
    <source>
        <dbReference type="PROSITE" id="PS50943"/>
    </source>
</evidence>
<evidence type="ECO:0000313" key="2">
    <source>
        <dbReference type="EMBL" id="SDS41570.1"/>
    </source>
</evidence>
<dbReference type="GO" id="GO:0003677">
    <property type="term" value="F:DNA binding"/>
    <property type="evidence" value="ECO:0007669"/>
    <property type="project" value="InterPro"/>
</dbReference>
<reference evidence="3" key="1">
    <citation type="submission" date="2016-10" db="EMBL/GenBank/DDBJ databases">
        <authorList>
            <person name="Varghese N."/>
            <person name="Submissions S."/>
        </authorList>
    </citation>
    <scope>NUCLEOTIDE SEQUENCE [LARGE SCALE GENOMIC DNA]</scope>
    <source>
        <strain evidence="3">IMMIB L-1606</strain>
    </source>
</reference>
<dbReference type="Proteomes" id="UP000198751">
    <property type="component" value="Chromosome I"/>
</dbReference>
<organism evidence="2 3">
    <name type="scientific">Pseudarthrobacter equi</name>
    <dbReference type="NCBI Taxonomy" id="728066"/>
    <lineage>
        <taxon>Bacteria</taxon>
        <taxon>Bacillati</taxon>
        <taxon>Actinomycetota</taxon>
        <taxon>Actinomycetes</taxon>
        <taxon>Micrococcales</taxon>
        <taxon>Micrococcaceae</taxon>
        <taxon>Pseudarthrobacter</taxon>
    </lineage>
</organism>
<sequence>MTRPLTVCQKKICGSADEIPRDCRAADGVVYSWTMAQRKAVRPAEIAGEGVQWLTADLSSNISAEYARLFASALVAAMDDQGLGLRELGRLAGVSHTTVLSIIEGHTVPDLGTIALLEKALGRELLPSPRLA</sequence>
<keyword evidence="3" id="KW-1185">Reference proteome</keyword>
<gene>
    <name evidence="2" type="ORF">SAMN04489743_0022</name>
</gene>
<dbReference type="InterPro" id="IPR010982">
    <property type="entry name" value="Lambda_DNA-bd_dom_sf"/>
</dbReference>
<dbReference type="EMBL" id="LT629779">
    <property type="protein sequence ID" value="SDS41570.1"/>
    <property type="molecule type" value="Genomic_DNA"/>
</dbReference>
<proteinExistence type="predicted"/>
<accession>A0A1H1S0M9</accession>
<protein>
    <submittedName>
        <fullName evidence="2">Helix-turn-helix</fullName>
    </submittedName>
</protein>
<dbReference type="InterPro" id="IPR001387">
    <property type="entry name" value="Cro/C1-type_HTH"/>
</dbReference>
<dbReference type="CDD" id="cd00093">
    <property type="entry name" value="HTH_XRE"/>
    <property type="match status" value="1"/>
</dbReference>
<dbReference type="PROSITE" id="PS50943">
    <property type="entry name" value="HTH_CROC1"/>
    <property type="match status" value="1"/>
</dbReference>
<feature type="domain" description="HTH cro/C1-type" evidence="1">
    <location>
        <begin position="74"/>
        <end position="128"/>
    </location>
</feature>